<accession>A0AAW0M3N3</accession>
<feature type="region of interest" description="Disordered" evidence="1">
    <location>
        <begin position="391"/>
        <end position="415"/>
    </location>
</feature>
<feature type="compositionally biased region" description="Basic and acidic residues" evidence="1">
    <location>
        <begin position="747"/>
        <end position="767"/>
    </location>
</feature>
<dbReference type="GO" id="GO:0048367">
    <property type="term" value="P:shoot system development"/>
    <property type="evidence" value="ECO:0007669"/>
    <property type="project" value="InterPro"/>
</dbReference>
<sequence length="1305" mass="143695">MERSIVVEENHCKSNVNTVSKSDGPFIQIDSISIDLVSAKDKSDAGKCEHFSIRGYVAEIHKKDWKRCYPFSLEGDQTESEEQTSFLPPLDVPKFRWWRCQNCLREVASKGAAKDDGTVLNCCSTKCRSNSTCSHVSSLGSAAVLLPGFQQAPKQVLDGRSVDANTSTKLSNDNHLLLCSDKKEKKVELANNTFIGTHQSSSCLAHLLCFFPGNDIGTEDNVNKEIPKLTSAALEVNSRMIQRSNANEAVAPKSKCNGSIEFYEPGCGSHVVADIELADRNLKCIVNDSAEHCQTGTQTSPVDQHIELTKACQIVGFGSMVDEAPNAVKSHTTGNPSLELDECDYEASENADIMVGDDLPDHHLDKSSGLLRRKIPKVRLLTELLGKNSDAKSDHIETDNPPSNGIPNASGGLDTLSVPQGHVAIQGNVKRAVIQNRKRKLAQDEEWRPPEITSSNNLNKKAQTWKGDAETTDAIVGNESEDAFAEIGLKTDRNPTVGKKKNKKMQDVGADLSLALPQANVQKGIQDKIGNTSKSNAVDTVSFRLAHDAFAGREMDTFPFALRTEKKPKMCKKKNKNPQVDGGEAALFPLTDSMLRNNPFTRKNIDIMQTGSITPFQSVQDSSTEKGLHLSLNSFLDVPRYDTELIRRVEGGQPILSPWQEGTPRVDQVLRKHMEINSLGESSVPSKSPTDAFSGKGVNCEVKSKITTFRIPYLNEHNCTYGVEAGGCSQIQQMGYSGASNISKTSKAQEHSAVDKKHSDKKADKVSEQGTLDDIPMEIVELMAKNQYERCLHDADNKKRQLETTNNTGNGQMMDSANTYGNGELRLQEELTHKRISQARNVRNGVITTDKNVGPPKRKAVDYFSPIDRNHLNVSHLDQFQNPKEFRNFAQSQKNQSSGVQFSATSSSTHSRGQNCKWNGGIVGHGPSHATLQALGGCNTQQQTAPKQTEAAVHLWPPMIPNQIPFGYNLPQKGVAQSTNIDMLSQFPSSLHKGNMKTLKSDHDLKFLNLNAPSLEHNMSFGSETFGRNNAEYPLACKHNGIGLPQNLMGSLDIYSNETIPAMHLLSLMDAGMRSGPTFNMGGTSKFPKRPSFPLDHNSKEFPRIEIGAYKTMDSIKHASSDYCSKNHFSEKSHGCFHCTPTVGASTSFQNDEGFQRATNFTGQVALKTQNKDKRKFSKSPTQSRGRRPENLVFPNASLGTDLGAIPVASVQKRVLGASDSTVFTKQYHGMENSTQHPKRSEICGINQNPADFSKPVPGNRYMIRGEDLKFEKATPQSRHSVCNLVGRKRHRNPKQTTIKERVQH</sequence>
<dbReference type="Proteomes" id="UP000237347">
    <property type="component" value="Unassembled WGS sequence"/>
</dbReference>
<dbReference type="GO" id="GO:0009910">
    <property type="term" value="P:negative regulation of flower development"/>
    <property type="evidence" value="ECO:0007669"/>
    <property type="project" value="InterPro"/>
</dbReference>
<reference evidence="2 3" key="1">
    <citation type="journal article" date="2018" name="Sci. Data">
        <title>The draft genome sequence of cork oak.</title>
        <authorList>
            <person name="Ramos A.M."/>
            <person name="Usie A."/>
            <person name="Barbosa P."/>
            <person name="Barros P.M."/>
            <person name="Capote T."/>
            <person name="Chaves I."/>
            <person name="Simoes F."/>
            <person name="Abreu I."/>
            <person name="Carrasquinho I."/>
            <person name="Faro C."/>
            <person name="Guimaraes J.B."/>
            <person name="Mendonca D."/>
            <person name="Nobrega F."/>
            <person name="Rodrigues L."/>
            <person name="Saibo N.J.M."/>
            <person name="Varela M.C."/>
            <person name="Egas C."/>
            <person name="Matos J."/>
            <person name="Miguel C.M."/>
            <person name="Oliveira M.M."/>
            <person name="Ricardo C.P."/>
            <person name="Goncalves S."/>
        </authorList>
    </citation>
    <scope>NUCLEOTIDE SEQUENCE [LARGE SCALE GENOMIC DNA]</scope>
    <source>
        <strain evidence="3">cv. HL8</strain>
    </source>
</reference>
<dbReference type="PANTHER" id="PTHR35504">
    <property type="entry name" value="PROTEIN EMBRYONIC FLOWER 1"/>
    <property type="match status" value="1"/>
</dbReference>
<dbReference type="InterPro" id="IPR034583">
    <property type="entry name" value="EMF1"/>
</dbReference>
<feature type="compositionally biased region" description="Polar residues" evidence="1">
    <location>
        <begin position="890"/>
        <end position="917"/>
    </location>
</feature>
<evidence type="ECO:0000313" key="2">
    <source>
        <dbReference type="EMBL" id="KAK7858129.1"/>
    </source>
</evidence>
<dbReference type="EMBL" id="PKMF04000022">
    <property type="protein sequence ID" value="KAK7858129.1"/>
    <property type="molecule type" value="Genomic_DNA"/>
</dbReference>
<evidence type="ECO:0000256" key="1">
    <source>
        <dbReference type="SAM" id="MobiDB-lite"/>
    </source>
</evidence>
<gene>
    <name evidence="2" type="primary">EMF1</name>
    <name evidence="2" type="ORF">CFP56_014558</name>
</gene>
<dbReference type="GO" id="GO:0045892">
    <property type="term" value="P:negative regulation of DNA-templated transcription"/>
    <property type="evidence" value="ECO:0007669"/>
    <property type="project" value="InterPro"/>
</dbReference>
<feature type="region of interest" description="Disordered" evidence="1">
    <location>
        <begin position="1168"/>
        <end position="1191"/>
    </location>
</feature>
<protein>
    <submittedName>
        <fullName evidence="2">Protein embryonic flower 1</fullName>
    </submittedName>
</protein>
<name>A0AAW0M3N3_QUESU</name>
<proteinExistence type="predicted"/>
<comment type="caution">
    <text evidence="2">The sequence shown here is derived from an EMBL/GenBank/DDBJ whole genome shotgun (WGS) entry which is preliminary data.</text>
</comment>
<feature type="region of interest" description="Disordered" evidence="1">
    <location>
        <begin position="890"/>
        <end position="919"/>
    </location>
</feature>
<organism evidence="2 3">
    <name type="scientific">Quercus suber</name>
    <name type="common">Cork oak</name>
    <dbReference type="NCBI Taxonomy" id="58331"/>
    <lineage>
        <taxon>Eukaryota</taxon>
        <taxon>Viridiplantae</taxon>
        <taxon>Streptophyta</taxon>
        <taxon>Embryophyta</taxon>
        <taxon>Tracheophyta</taxon>
        <taxon>Spermatophyta</taxon>
        <taxon>Magnoliopsida</taxon>
        <taxon>eudicotyledons</taxon>
        <taxon>Gunneridae</taxon>
        <taxon>Pentapetalae</taxon>
        <taxon>rosids</taxon>
        <taxon>fabids</taxon>
        <taxon>Fagales</taxon>
        <taxon>Fagaceae</taxon>
        <taxon>Quercus</taxon>
    </lineage>
</organism>
<feature type="region of interest" description="Disordered" evidence="1">
    <location>
        <begin position="742"/>
        <end position="768"/>
    </location>
</feature>
<keyword evidence="3" id="KW-1185">Reference proteome</keyword>
<dbReference type="PANTHER" id="PTHR35504:SF1">
    <property type="entry name" value="PROTEIN EMBRYONIC FLOWER 1"/>
    <property type="match status" value="1"/>
</dbReference>
<evidence type="ECO:0000313" key="3">
    <source>
        <dbReference type="Proteomes" id="UP000237347"/>
    </source>
</evidence>